<dbReference type="InterPro" id="IPR017441">
    <property type="entry name" value="Protein_kinase_ATP_BS"/>
</dbReference>
<dbReference type="PROSITE" id="PS00107">
    <property type="entry name" value="PROTEIN_KINASE_ATP"/>
    <property type="match status" value="1"/>
</dbReference>
<keyword evidence="3 9" id="KW-0418">Kinase</keyword>
<dbReference type="AlphaFoldDB" id="Q08R38"/>
<dbReference type="PANTHER" id="PTHR43289:SF6">
    <property type="entry name" value="SERINE_THREONINE-PROTEIN KINASE NEKL-3"/>
    <property type="match status" value="1"/>
</dbReference>
<accession>Q08R38</accession>
<gene>
    <name evidence="8" type="ordered locus">STAUR_1981</name>
    <name evidence="9" type="ORF">STIAU_2377</name>
</gene>
<evidence type="ECO:0000259" key="7">
    <source>
        <dbReference type="PROSITE" id="PS50011"/>
    </source>
</evidence>
<dbReference type="PROSITE" id="PS50011">
    <property type="entry name" value="PROTEIN_KINASE_DOM"/>
    <property type="match status" value="1"/>
</dbReference>
<sequence length="592" mass="64858">MRTLLRLPSGLFIDGWHVLKELGNGGFAVVYLVEKNGLRRAVKVARHRQASGDDKQTHARLKRELTVLSMLDHPNIVALCGHGYAEAGNFYLALEYVDGWTLDEWKERKHPTFHEILRVFVKIATALAYMHSRGILHRDLKLANVVIRKSDCEPVIIDFGCATYEQAADLTESGLPPGTDRFRAPEQFTYLREHREEHRAKYAFQVADEIFAVGAMLYELLTDPRPTEERPRETLNSPFDPPTPPRARNPRVPEALGDLVESMLSRDPADRPVDTDALHRELAELEAHPGADYQALAHPPSEQRRPERPNVDEPVEQDAGRWSKLRALGGRVGAVVRRSGKRLAVGAVAAVVLGVAAALWLRPQTPESVVEPIGATSPTPPISAPDMSPLAPAPVVGTLPTPAPVSEEGSTVKTSPPEDPKEAPRQKTSPGSDMRKAVAVGCALAAGCTGVQLKPDPFTCPEGAVATRKELHWGDRDRFSVVLDDRYDREADVWLRAGDTVVGVVPEGVTPSQAKVAPPGTRFLGGKVYVWPEKTASGRPGRVVVKYERVKLPRQDEVPVCFVVDVGARELKDGAAKTANGNAGFVTDDWRP</sequence>
<dbReference type="CDD" id="cd14014">
    <property type="entry name" value="STKc_PknB_like"/>
    <property type="match status" value="1"/>
</dbReference>
<feature type="region of interest" description="Disordered" evidence="6">
    <location>
        <begin position="224"/>
        <end position="252"/>
    </location>
</feature>
<dbReference type="Gene3D" id="3.30.200.20">
    <property type="entry name" value="Phosphorylase Kinase, domain 1"/>
    <property type="match status" value="1"/>
</dbReference>
<evidence type="ECO:0000256" key="3">
    <source>
        <dbReference type="ARBA" id="ARBA00022777"/>
    </source>
</evidence>
<dbReference type="Gene3D" id="1.10.510.10">
    <property type="entry name" value="Transferase(Phosphotransferase) domain 1"/>
    <property type="match status" value="1"/>
</dbReference>
<evidence type="ECO:0000313" key="10">
    <source>
        <dbReference type="Proteomes" id="UP000001351"/>
    </source>
</evidence>
<dbReference type="OrthoDB" id="5492792at2"/>
<evidence type="ECO:0000256" key="2">
    <source>
        <dbReference type="ARBA" id="ARBA00022741"/>
    </source>
</evidence>
<feature type="binding site" evidence="5">
    <location>
        <position position="43"/>
    </location>
    <ligand>
        <name>ATP</name>
        <dbReference type="ChEBI" id="CHEBI:30616"/>
    </ligand>
</feature>
<dbReference type="InterPro" id="IPR000719">
    <property type="entry name" value="Prot_kinase_dom"/>
</dbReference>
<keyword evidence="4 5" id="KW-0067">ATP-binding</keyword>
<dbReference type="SMART" id="SM00220">
    <property type="entry name" value="S_TKc"/>
    <property type="match status" value="1"/>
</dbReference>
<feature type="region of interest" description="Disordered" evidence="6">
    <location>
        <begin position="287"/>
        <end position="319"/>
    </location>
</feature>
<dbReference type="Proteomes" id="UP000032702">
    <property type="component" value="Unassembled WGS sequence"/>
</dbReference>
<protein>
    <submittedName>
        <fullName evidence="8 9">Serine/threonine protein kinase</fullName>
    </submittedName>
</protein>
<name>Q08R38_STIAD</name>
<dbReference type="Pfam" id="PF00069">
    <property type="entry name" value="Pkinase"/>
    <property type="match status" value="1"/>
</dbReference>
<dbReference type="STRING" id="378806.STAUR_1981"/>
<evidence type="ECO:0000256" key="4">
    <source>
        <dbReference type="ARBA" id="ARBA00022840"/>
    </source>
</evidence>
<evidence type="ECO:0000256" key="1">
    <source>
        <dbReference type="ARBA" id="ARBA00022679"/>
    </source>
</evidence>
<dbReference type="KEGG" id="sur:STAUR_1981"/>
<dbReference type="EMBL" id="AAMD01000193">
    <property type="protein sequence ID" value="EAU62949.1"/>
    <property type="molecule type" value="Genomic_DNA"/>
</dbReference>
<reference evidence="8 10" key="2">
    <citation type="journal article" date="2011" name="Mol. Biol. Evol.">
        <title>Comparative genomic analysis of fruiting body formation in Myxococcales.</title>
        <authorList>
            <person name="Huntley S."/>
            <person name="Hamann N."/>
            <person name="Wegener-Feldbrugge S."/>
            <person name="Treuner-Lange A."/>
            <person name="Kube M."/>
            <person name="Reinhardt R."/>
            <person name="Klages S."/>
            <person name="Muller R."/>
            <person name="Ronning C.M."/>
            <person name="Nierman W.C."/>
            <person name="Sogaard-Andersen L."/>
        </authorList>
    </citation>
    <scope>NUCLEOTIDE SEQUENCE [LARGE SCALE GENOMIC DNA]</scope>
    <source>
        <strain evidence="8 10">DW4/3-1</strain>
    </source>
</reference>
<dbReference type="HOGENOM" id="CLU_028595_0_0_7"/>
<organism evidence="9 11">
    <name type="scientific">Stigmatella aurantiaca (strain DW4/3-1)</name>
    <dbReference type="NCBI Taxonomy" id="378806"/>
    <lineage>
        <taxon>Bacteria</taxon>
        <taxon>Pseudomonadati</taxon>
        <taxon>Myxococcota</taxon>
        <taxon>Myxococcia</taxon>
        <taxon>Myxococcales</taxon>
        <taxon>Cystobacterineae</taxon>
        <taxon>Archangiaceae</taxon>
        <taxon>Stigmatella</taxon>
    </lineage>
</organism>
<keyword evidence="10" id="KW-1185">Reference proteome</keyword>
<dbReference type="RefSeq" id="WP_002618367.1">
    <property type="nucleotide sequence ID" value="NC_014623.1"/>
</dbReference>
<evidence type="ECO:0000256" key="5">
    <source>
        <dbReference type="PROSITE-ProRule" id="PRU10141"/>
    </source>
</evidence>
<keyword evidence="1" id="KW-0808">Transferase</keyword>
<dbReference type="EMBL" id="CP002271">
    <property type="protein sequence ID" value="ADO69785.1"/>
    <property type="molecule type" value="Genomic_DNA"/>
</dbReference>
<evidence type="ECO:0000313" key="9">
    <source>
        <dbReference type="EMBL" id="EAU62949.1"/>
    </source>
</evidence>
<dbReference type="SUPFAM" id="SSF56112">
    <property type="entry name" value="Protein kinase-like (PK-like)"/>
    <property type="match status" value="1"/>
</dbReference>
<proteinExistence type="predicted"/>
<keyword evidence="9" id="KW-0723">Serine/threonine-protein kinase</keyword>
<dbReference type="GO" id="GO:0005524">
    <property type="term" value="F:ATP binding"/>
    <property type="evidence" value="ECO:0007669"/>
    <property type="project" value="UniProtKB-UniRule"/>
</dbReference>
<dbReference type="PANTHER" id="PTHR43289">
    <property type="entry name" value="MITOGEN-ACTIVATED PROTEIN KINASE KINASE KINASE 20-RELATED"/>
    <property type="match status" value="1"/>
</dbReference>
<dbReference type="PROSITE" id="PS00108">
    <property type="entry name" value="PROTEIN_KINASE_ST"/>
    <property type="match status" value="1"/>
</dbReference>
<evidence type="ECO:0000313" key="8">
    <source>
        <dbReference type="EMBL" id="ADO69785.1"/>
    </source>
</evidence>
<reference evidence="9 11" key="1">
    <citation type="submission" date="2006-04" db="EMBL/GenBank/DDBJ databases">
        <authorList>
            <person name="Nierman W.C."/>
        </authorList>
    </citation>
    <scope>NUCLEOTIDE SEQUENCE [LARGE SCALE GENOMIC DNA]</scope>
    <source>
        <strain evidence="9 11">DW4/3-1</strain>
    </source>
</reference>
<feature type="compositionally biased region" description="Basic and acidic residues" evidence="6">
    <location>
        <begin position="301"/>
        <end position="311"/>
    </location>
</feature>
<dbReference type="PATRIC" id="fig|378806.16.peg.1798"/>
<dbReference type="InterPro" id="IPR008271">
    <property type="entry name" value="Ser/Thr_kinase_AS"/>
</dbReference>
<dbReference type="GO" id="GO:0004674">
    <property type="term" value="F:protein serine/threonine kinase activity"/>
    <property type="evidence" value="ECO:0007669"/>
    <property type="project" value="UniProtKB-KW"/>
</dbReference>
<dbReference type="InterPro" id="IPR011009">
    <property type="entry name" value="Kinase-like_dom_sf"/>
</dbReference>
<keyword evidence="2 5" id="KW-0547">Nucleotide-binding</keyword>
<evidence type="ECO:0000256" key="6">
    <source>
        <dbReference type="SAM" id="MobiDB-lite"/>
    </source>
</evidence>
<evidence type="ECO:0000313" key="11">
    <source>
        <dbReference type="Proteomes" id="UP000032702"/>
    </source>
</evidence>
<dbReference type="Proteomes" id="UP000001351">
    <property type="component" value="Chromosome"/>
</dbReference>
<feature type="compositionally biased region" description="Basic and acidic residues" evidence="6">
    <location>
        <begin position="416"/>
        <end position="425"/>
    </location>
</feature>
<dbReference type="eggNOG" id="COG0515">
    <property type="taxonomic scope" value="Bacteria"/>
</dbReference>
<feature type="domain" description="Protein kinase" evidence="7">
    <location>
        <begin position="16"/>
        <end position="291"/>
    </location>
</feature>
<feature type="region of interest" description="Disordered" evidence="6">
    <location>
        <begin position="369"/>
        <end position="434"/>
    </location>
</feature>